<name>A0ACC0CSB8_9PEZI</name>
<comment type="caution">
    <text evidence="1">The sequence shown here is derived from an EMBL/GenBank/DDBJ whole genome shotgun (WGS) entry which is preliminary data.</text>
</comment>
<accession>A0ACC0CSB8</accession>
<dbReference type="Proteomes" id="UP001497680">
    <property type="component" value="Unassembled WGS sequence"/>
</dbReference>
<reference evidence="1 2" key="1">
    <citation type="journal article" date="2022" name="New Phytol.">
        <title>Ecological generalism drives hyperdiversity of secondary metabolite gene clusters in xylarialean endophytes.</title>
        <authorList>
            <person name="Franco M.E.E."/>
            <person name="Wisecaver J.H."/>
            <person name="Arnold A.E."/>
            <person name="Ju Y.M."/>
            <person name="Slot J.C."/>
            <person name="Ahrendt S."/>
            <person name="Moore L.P."/>
            <person name="Eastman K.E."/>
            <person name="Scott K."/>
            <person name="Konkel Z."/>
            <person name="Mondo S.J."/>
            <person name="Kuo A."/>
            <person name="Hayes R.D."/>
            <person name="Haridas S."/>
            <person name="Andreopoulos B."/>
            <person name="Riley R."/>
            <person name="LaButti K."/>
            <person name="Pangilinan J."/>
            <person name="Lipzen A."/>
            <person name="Amirebrahimi M."/>
            <person name="Yan J."/>
            <person name="Adam C."/>
            <person name="Keymanesh K."/>
            <person name="Ng V."/>
            <person name="Louie K."/>
            <person name="Northen T."/>
            <person name="Drula E."/>
            <person name="Henrissat B."/>
            <person name="Hsieh H.M."/>
            <person name="Youens-Clark K."/>
            <person name="Lutzoni F."/>
            <person name="Miadlikowska J."/>
            <person name="Eastwood D.C."/>
            <person name="Hamelin R.C."/>
            <person name="Grigoriev I.V."/>
            <person name="U'Ren J.M."/>
        </authorList>
    </citation>
    <scope>NUCLEOTIDE SEQUENCE [LARGE SCALE GENOMIC DNA]</scope>
    <source>
        <strain evidence="1 2">ER1909</strain>
    </source>
</reference>
<dbReference type="EMBL" id="MU394354">
    <property type="protein sequence ID" value="KAI6083325.1"/>
    <property type="molecule type" value="Genomic_DNA"/>
</dbReference>
<proteinExistence type="predicted"/>
<keyword evidence="2" id="KW-1185">Reference proteome</keyword>
<protein>
    <submittedName>
        <fullName evidence="1">Uncharacterized protein</fullName>
    </submittedName>
</protein>
<gene>
    <name evidence="1" type="ORF">F4821DRAFT_263061</name>
</gene>
<evidence type="ECO:0000313" key="2">
    <source>
        <dbReference type="Proteomes" id="UP001497680"/>
    </source>
</evidence>
<sequence>MTSPPNIDFSLLPDIRDKYPGDVVAQTASLRCQMPTAFDNHASSRSGLAGNGISVFVCALRHLFVHVALKWRGDLRDTDNALFRIIRHYDERENPLLRFAWSDLGTDGASLAVQDRTLEVIANHLLEANSLVADLSFRGLAESTLMHTTLFQRPPFQLYHPYYFSQPIEDPDVAGDAWDLHDTRSHPAEVARRSLITWDGQGDLGDLITRKFGVFHLADGKTRCLWLCNHPVVIRVLYSPPASDAPPPPPPSLSHITFDGLRARQEQLAPSGTIIHPPESHVRRYVLIVAVRLREHDEDRDLIHRYTIRGTEIPGPPDYPYANPHWTLGQPGRQYMLFYSPVLKRPIGYGARQDGNRLPSDGELAVGKKGMSNSSE</sequence>
<evidence type="ECO:0000313" key="1">
    <source>
        <dbReference type="EMBL" id="KAI6083325.1"/>
    </source>
</evidence>
<organism evidence="1 2">
    <name type="scientific">Hypoxylon rubiginosum</name>
    <dbReference type="NCBI Taxonomy" id="110542"/>
    <lineage>
        <taxon>Eukaryota</taxon>
        <taxon>Fungi</taxon>
        <taxon>Dikarya</taxon>
        <taxon>Ascomycota</taxon>
        <taxon>Pezizomycotina</taxon>
        <taxon>Sordariomycetes</taxon>
        <taxon>Xylariomycetidae</taxon>
        <taxon>Xylariales</taxon>
        <taxon>Hypoxylaceae</taxon>
        <taxon>Hypoxylon</taxon>
    </lineage>
</organism>